<reference evidence="5" key="1">
    <citation type="submission" date="2017-06" db="EMBL/GenBank/DDBJ databases">
        <authorList>
            <person name="LiPuma J."/>
            <person name="Spilker T."/>
        </authorList>
    </citation>
    <scope>NUCLEOTIDE SEQUENCE [LARGE SCALE GENOMIC DNA]</scope>
    <source>
        <strain evidence="5">AU17325</strain>
    </source>
</reference>
<dbReference type="SMART" id="SM00382">
    <property type="entry name" value="AAA"/>
    <property type="match status" value="1"/>
</dbReference>
<dbReference type="GeneID" id="99661584"/>
<dbReference type="InterPro" id="IPR027417">
    <property type="entry name" value="P-loop_NTPase"/>
</dbReference>
<sequence length="455" mass="50797">MSLREQMSLHRTPPLAAGSEPGGPAHSSVRDAYQKLRREIHLAVLERVELERLSRLQQDQVRQEIAALISRILDDERMPANDIERRQLAIDVYDEMFGFGPLEALLRDPGISDILVNTYRQVYVERSGQLELTDVTFYDDAHLMKVIEKIVSRVGRRIDESSPMVDARLPDGSRVNAIIPPSAIDGPLMSIRRFAVNPLKMDDLVRYHSLTPPMAELLDALSRAKVNVLVSGGTGSGKTTLLNILSGYIPRNERIVTIEDAAELQLQQPHVLRLETRPPNIEGKGEITQRTLVRNALRMRPDRIILGEVRGAEALDMLNAMNTGHEGSLATIHANTPRDALTRLENMISVSGLTLPPKTMRQQIASAISVVVQAARLTDGKRKIVSIQELTGMEGDIINMQEIFTFKRTGVDRDGSVRGHFCATGVRPKFVERLQAFGINLPDSLYDPSQRYETN</sequence>
<evidence type="ECO:0000313" key="5">
    <source>
        <dbReference type="Proteomes" id="UP000214600"/>
    </source>
</evidence>
<dbReference type="InterPro" id="IPR001482">
    <property type="entry name" value="T2SS/T4SS_dom"/>
</dbReference>
<dbReference type="OrthoDB" id="9810761at2"/>
<dbReference type="PANTHER" id="PTHR30486:SF15">
    <property type="entry name" value="TYPE II_IV SECRETION SYSTEM ATPASE"/>
    <property type="match status" value="1"/>
</dbReference>
<dbReference type="RefSeq" id="WP_043183808.1">
    <property type="nucleotide sequence ID" value="NZ_CP184469.1"/>
</dbReference>
<dbReference type="Gene3D" id="3.30.450.380">
    <property type="match status" value="1"/>
</dbReference>
<feature type="region of interest" description="Disordered" evidence="2">
    <location>
        <begin position="1"/>
        <end position="30"/>
    </location>
</feature>
<comment type="similarity">
    <text evidence="1">Belongs to the GSP E family.</text>
</comment>
<dbReference type="InterPro" id="IPR050921">
    <property type="entry name" value="T4SS_GSP_E_ATPase"/>
</dbReference>
<dbReference type="AlphaFoldDB" id="A0A228IBP4"/>
<gene>
    <name evidence="4" type="ORF">CFB84_26250</name>
</gene>
<organism evidence="4 5">
    <name type="scientific">Burkholderia aenigmatica</name>
    <dbReference type="NCBI Taxonomy" id="2015348"/>
    <lineage>
        <taxon>Bacteria</taxon>
        <taxon>Pseudomonadati</taxon>
        <taxon>Pseudomonadota</taxon>
        <taxon>Betaproteobacteria</taxon>
        <taxon>Burkholderiales</taxon>
        <taxon>Burkholderiaceae</taxon>
        <taxon>Burkholderia</taxon>
        <taxon>Burkholderia cepacia complex</taxon>
    </lineage>
</organism>
<evidence type="ECO:0000259" key="3">
    <source>
        <dbReference type="SMART" id="SM00382"/>
    </source>
</evidence>
<accession>A0A228IBP4</accession>
<dbReference type="CDD" id="cd01130">
    <property type="entry name" value="VirB11-like_ATPase"/>
    <property type="match status" value="1"/>
</dbReference>
<evidence type="ECO:0000313" key="4">
    <source>
        <dbReference type="EMBL" id="OXI39834.1"/>
    </source>
</evidence>
<name>A0A228IBP4_9BURK</name>
<dbReference type="PANTHER" id="PTHR30486">
    <property type="entry name" value="TWITCHING MOTILITY PROTEIN PILT"/>
    <property type="match status" value="1"/>
</dbReference>
<protein>
    <submittedName>
        <fullName evidence="4">Pilus assembly protein CpaF</fullName>
    </submittedName>
</protein>
<evidence type="ECO:0000256" key="2">
    <source>
        <dbReference type="SAM" id="MobiDB-lite"/>
    </source>
</evidence>
<reference evidence="4 5" key="2">
    <citation type="submission" date="2017-08" db="EMBL/GenBank/DDBJ databases">
        <title>WGS of novel Burkholderia cepaca complex species.</title>
        <authorList>
            <person name="Lipuma J."/>
            <person name="Spilker T."/>
        </authorList>
    </citation>
    <scope>NUCLEOTIDE SEQUENCE [LARGE SCALE GENOMIC DNA]</scope>
    <source>
        <strain evidence="4 5">AU17325</strain>
    </source>
</reference>
<dbReference type="Gene3D" id="3.40.50.300">
    <property type="entry name" value="P-loop containing nucleotide triphosphate hydrolases"/>
    <property type="match status" value="1"/>
</dbReference>
<dbReference type="Pfam" id="PF00437">
    <property type="entry name" value="T2SSE"/>
    <property type="match status" value="1"/>
</dbReference>
<dbReference type="InterPro" id="IPR003593">
    <property type="entry name" value="AAA+_ATPase"/>
</dbReference>
<feature type="domain" description="AAA+ ATPase" evidence="3">
    <location>
        <begin position="224"/>
        <end position="447"/>
    </location>
</feature>
<dbReference type="GO" id="GO:0016887">
    <property type="term" value="F:ATP hydrolysis activity"/>
    <property type="evidence" value="ECO:0007669"/>
    <property type="project" value="InterPro"/>
</dbReference>
<proteinExistence type="inferred from homology"/>
<dbReference type="Proteomes" id="UP000214600">
    <property type="component" value="Unassembled WGS sequence"/>
</dbReference>
<comment type="caution">
    <text evidence="4">The sequence shown here is derived from an EMBL/GenBank/DDBJ whole genome shotgun (WGS) entry which is preliminary data.</text>
</comment>
<dbReference type="EMBL" id="NKFA01000009">
    <property type="protein sequence ID" value="OXI39834.1"/>
    <property type="molecule type" value="Genomic_DNA"/>
</dbReference>
<dbReference type="SUPFAM" id="SSF52540">
    <property type="entry name" value="P-loop containing nucleoside triphosphate hydrolases"/>
    <property type="match status" value="1"/>
</dbReference>
<evidence type="ECO:0000256" key="1">
    <source>
        <dbReference type="ARBA" id="ARBA00006611"/>
    </source>
</evidence>